<evidence type="ECO:0000256" key="5">
    <source>
        <dbReference type="ARBA" id="ARBA00022777"/>
    </source>
</evidence>
<evidence type="ECO:0000256" key="2">
    <source>
        <dbReference type="ARBA" id="ARBA00013253"/>
    </source>
</evidence>
<sequence>MSIGSNINPESNINFAISKLEKIFSKSEQSTKHQTKPEGFEGDDFINLVYCGNCELAFNDLNDQLKRIEDLSGRDRNVPKFSSRTLDVDIILQLDDAGKIIFKSNEIAKYNFVSEPLNELI</sequence>
<feature type="domain" description="7,8-dihydro-6-hydroxymethylpterin-pyrophosphokinase" evidence="8">
    <location>
        <begin position="2"/>
        <end position="120"/>
    </location>
</feature>
<dbReference type="EMBL" id="UINC01006563">
    <property type="protein sequence ID" value="SVA28286.1"/>
    <property type="molecule type" value="Genomic_DNA"/>
</dbReference>
<reference evidence="9" key="1">
    <citation type="submission" date="2018-05" db="EMBL/GenBank/DDBJ databases">
        <authorList>
            <person name="Lanie J.A."/>
            <person name="Ng W.-L."/>
            <person name="Kazmierczak K.M."/>
            <person name="Andrzejewski T.M."/>
            <person name="Davidsen T.M."/>
            <person name="Wayne K.J."/>
            <person name="Tettelin H."/>
            <person name="Glass J.I."/>
            <person name="Rusch D."/>
            <person name="Podicherti R."/>
            <person name="Tsui H.-C.T."/>
            <person name="Winkler M.E."/>
        </authorList>
    </citation>
    <scope>NUCLEOTIDE SEQUENCE</scope>
</reference>
<dbReference type="PANTHER" id="PTHR43071">
    <property type="entry name" value="2-AMINO-4-HYDROXY-6-HYDROXYMETHYLDIHYDROPTERIDINE PYROPHOSPHOKINASE"/>
    <property type="match status" value="1"/>
</dbReference>
<keyword evidence="4" id="KW-0547">Nucleotide-binding</keyword>
<keyword evidence="5" id="KW-0418">Kinase</keyword>
<dbReference type="EC" id="2.7.6.3" evidence="2"/>
<gene>
    <name evidence="9" type="ORF">METZ01_LOCUS81140</name>
</gene>
<comment type="pathway">
    <text evidence="1">Cofactor biosynthesis; tetrahydrofolate biosynthesis; 2-amino-4-hydroxy-6-hydroxymethyl-7,8-dihydropteridine diphosphate from 7,8-dihydroneopterin triphosphate: step 4/4.</text>
</comment>
<keyword evidence="3" id="KW-0808">Transferase</keyword>
<evidence type="ECO:0000256" key="3">
    <source>
        <dbReference type="ARBA" id="ARBA00022679"/>
    </source>
</evidence>
<keyword evidence="6" id="KW-0067">ATP-binding</keyword>
<evidence type="ECO:0000256" key="6">
    <source>
        <dbReference type="ARBA" id="ARBA00022840"/>
    </source>
</evidence>
<dbReference type="InterPro" id="IPR035907">
    <property type="entry name" value="Hppk_sf"/>
</dbReference>
<dbReference type="GO" id="GO:0005524">
    <property type="term" value="F:ATP binding"/>
    <property type="evidence" value="ECO:0007669"/>
    <property type="project" value="UniProtKB-KW"/>
</dbReference>
<dbReference type="Gene3D" id="3.30.70.560">
    <property type="entry name" value="7,8-Dihydro-6-hydroxymethylpterin-pyrophosphokinase HPPK"/>
    <property type="match status" value="1"/>
</dbReference>
<protein>
    <recommendedName>
        <fullName evidence="2">2-amino-4-hydroxy-6-hydroxymethyldihydropteridine diphosphokinase</fullName>
        <ecNumber evidence="2">2.7.6.3</ecNumber>
    </recommendedName>
</protein>
<dbReference type="GO" id="GO:0046654">
    <property type="term" value="P:tetrahydrofolate biosynthetic process"/>
    <property type="evidence" value="ECO:0007669"/>
    <property type="project" value="UniProtKB-UniPathway"/>
</dbReference>
<dbReference type="NCBIfam" id="TIGR01498">
    <property type="entry name" value="folK"/>
    <property type="match status" value="1"/>
</dbReference>
<evidence type="ECO:0000313" key="9">
    <source>
        <dbReference type="EMBL" id="SVA28286.1"/>
    </source>
</evidence>
<evidence type="ECO:0000259" key="8">
    <source>
        <dbReference type="Pfam" id="PF01288"/>
    </source>
</evidence>
<keyword evidence="7" id="KW-0289">Folate biosynthesis</keyword>
<name>A0A381UJC4_9ZZZZ</name>
<dbReference type="GO" id="GO:0003848">
    <property type="term" value="F:2-amino-4-hydroxy-6-hydroxymethyldihydropteridine diphosphokinase activity"/>
    <property type="evidence" value="ECO:0007669"/>
    <property type="project" value="UniProtKB-EC"/>
</dbReference>
<dbReference type="AlphaFoldDB" id="A0A381UJC4"/>
<evidence type="ECO:0000256" key="7">
    <source>
        <dbReference type="ARBA" id="ARBA00022909"/>
    </source>
</evidence>
<proteinExistence type="predicted"/>
<dbReference type="SUPFAM" id="SSF55083">
    <property type="entry name" value="6-hydroxymethyl-7,8-dihydropterin pyrophosphokinase, HPPK"/>
    <property type="match status" value="1"/>
</dbReference>
<accession>A0A381UJC4</accession>
<evidence type="ECO:0000256" key="4">
    <source>
        <dbReference type="ARBA" id="ARBA00022741"/>
    </source>
</evidence>
<organism evidence="9">
    <name type="scientific">marine metagenome</name>
    <dbReference type="NCBI Taxonomy" id="408172"/>
    <lineage>
        <taxon>unclassified sequences</taxon>
        <taxon>metagenomes</taxon>
        <taxon>ecological metagenomes</taxon>
    </lineage>
</organism>
<dbReference type="GO" id="GO:0046656">
    <property type="term" value="P:folic acid biosynthetic process"/>
    <property type="evidence" value="ECO:0007669"/>
    <property type="project" value="UniProtKB-KW"/>
</dbReference>
<dbReference type="PANTHER" id="PTHR43071:SF2">
    <property type="entry name" value="2-AMINO-4-HYDROXY-6-HYDROXYMETHYLDIHYDROPTERIDINE PYROPHOSPHOKINASE"/>
    <property type="match status" value="1"/>
</dbReference>
<dbReference type="GO" id="GO:0016301">
    <property type="term" value="F:kinase activity"/>
    <property type="evidence" value="ECO:0007669"/>
    <property type="project" value="UniProtKB-KW"/>
</dbReference>
<dbReference type="InterPro" id="IPR000550">
    <property type="entry name" value="Hppk"/>
</dbReference>
<dbReference type="Pfam" id="PF01288">
    <property type="entry name" value="HPPK"/>
    <property type="match status" value="1"/>
</dbReference>
<evidence type="ECO:0000256" key="1">
    <source>
        <dbReference type="ARBA" id="ARBA00005051"/>
    </source>
</evidence>
<dbReference type="UniPathway" id="UPA00077">
    <property type="reaction ID" value="UER00155"/>
</dbReference>